<sequence length="136" mass="14750">MRHYEENSASAAGRIVALAMVVDGALAPSELRALTRSHLLEHIDIDIDTFHGLLEDLCNDLLTSSVKQGHVELEPATIDSLLAEVTEPDLRRRLLRAMWAIADADGVLADAEATLLARACAMWSAESRFIKESAGA</sequence>
<dbReference type="RefSeq" id="WP_070248483.1">
    <property type="nucleotide sequence ID" value="NZ_LROM01000085.1"/>
</dbReference>
<dbReference type="Gene3D" id="1.10.3680.10">
    <property type="entry name" value="TerB-like"/>
    <property type="match status" value="1"/>
</dbReference>
<proteinExistence type="predicted"/>
<keyword evidence="3" id="KW-1185">Reference proteome</keyword>
<name>A0A1E7WLV9_9BURK</name>
<comment type="caution">
    <text evidence="2">The sequence shown here is derived from an EMBL/GenBank/DDBJ whole genome shotgun (WGS) entry which is preliminary data.</text>
</comment>
<dbReference type="Proteomes" id="UP000175989">
    <property type="component" value="Unassembled WGS sequence"/>
</dbReference>
<dbReference type="AlphaFoldDB" id="A0A1E7WLV9"/>
<dbReference type="Pfam" id="PF05099">
    <property type="entry name" value="TerB"/>
    <property type="match status" value="1"/>
</dbReference>
<evidence type="ECO:0000313" key="2">
    <source>
        <dbReference type="EMBL" id="OFA00020.1"/>
    </source>
</evidence>
<dbReference type="CDD" id="cd07177">
    <property type="entry name" value="terB_like"/>
    <property type="match status" value="1"/>
</dbReference>
<feature type="domain" description="Co-chaperone DjlA N-terminal" evidence="1">
    <location>
        <begin position="15"/>
        <end position="122"/>
    </location>
</feature>
<reference evidence="3" key="1">
    <citation type="journal article" date="2016" name="Front. Microbiol.">
        <title>Molecular Keys to the Janthinobacterium and Duganella spp. Interaction with the Plant Pathogen Fusarium graminearum.</title>
        <authorList>
            <person name="Haack F.S."/>
            <person name="Poehlein A."/>
            <person name="Kroger C."/>
            <person name="Voigt C.A."/>
            <person name="Piepenbring M."/>
            <person name="Bode H.B."/>
            <person name="Daniel R."/>
            <person name="Schafer W."/>
            <person name="Streit W.R."/>
        </authorList>
    </citation>
    <scope>NUCLEOTIDE SEQUENCE [LARGE SCALE GENOMIC DNA]</scope>
    <source>
        <strain evidence="3">T54</strain>
    </source>
</reference>
<dbReference type="InterPro" id="IPR007791">
    <property type="entry name" value="DjlA_N"/>
</dbReference>
<dbReference type="OrthoDB" id="8526975at2"/>
<gene>
    <name evidence="2" type="ORF">DUPY_24850</name>
</gene>
<dbReference type="EMBL" id="LROM01000085">
    <property type="protein sequence ID" value="OFA00020.1"/>
    <property type="molecule type" value="Genomic_DNA"/>
</dbReference>
<dbReference type="PATRIC" id="fig|762836.4.peg.2562"/>
<evidence type="ECO:0000313" key="3">
    <source>
        <dbReference type="Proteomes" id="UP000175989"/>
    </source>
</evidence>
<evidence type="ECO:0000259" key="1">
    <source>
        <dbReference type="Pfam" id="PF05099"/>
    </source>
</evidence>
<dbReference type="SUPFAM" id="SSF158682">
    <property type="entry name" value="TerB-like"/>
    <property type="match status" value="1"/>
</dbReference>
<accession>A0A1E7WLV9</accession>
<protein>
    <submittedName>
        <fullName evidence="2">Tellurite resistance protein TerB</fullName>
    </submittedName>
</protein>
<dbReference type="InterPro" id="IPR029024">
    <property type="entry name" value="TerB-like"/>
</dbReference>
<organism evidence="2 3">
    <name type="scientific">Duganella phyllosphaerae</name>
    <dbReference type="NCBI Taxonomy" id="762836"/>
    <lineage>
        <taxon>Bacteria</taxon>
        <taxon>Pseudomonadati</taxon>
        <taxon>Pseudomonadota</taxon>
        <taxon>Betaproteobacteria</taxon>
        <taxon>Burkholderiales</taxon>
        <taxon>Oxalobacteraceae</taxon>
        <taxon>Telluria group</taxon>
        <taxon>Duganella</taxon>
    </lineage>
</organism>